<dbReference type="SUPFAM" id="SSF53756">
    <property type="entry name" value="UDP-Glycosyltransferase/glycogen phosphorylase"/>
    <property type="match status" value="1"/>
</dbReference>
<keyword evidence="3" id="KW-0328">Glycosyltransferase</keyword>
<feature type="region of interest" description="Disordered" evidence="1">
    <location>
        <begin position="397"/>
        <end position="424"/>
    </location>
</feature>
<evidence type="ECO:0000313" key="4">
    <source>
        <dbReference type="Proteomes" id="UP001379533"/>
    </source>
</evidence>
<dbReference type="Gene3D" id="3.40.50.2000">
    <property type="entry name" value="Glycogen Phosphorylase B"/>
    <property type="match status" value="2"/>
</dbReference>
<dbReference type="EC" id="2.4.-.-" evidence="3"/>
<feature type="domain" description="Glycosyltransferase subfamily 4-like N-terminal" evidence="2">
    <location>
        <begin position="15"/>
        <end position="195"/>
    </location>
</feature>
<sequence>MKVIDVTEFYSIRGGGVRSHLSEKGHISCQLGHDHWVVAPGEKTTLQVVEKDENATGQSRVNYVGGPALPYDPTYHLLWRVDAVHRLVRQERPDVLEIHSPYVAAASSLSIPRKYFGIRTFVWHADFIDTYLRGPLTRRLSPSTVDVVVEPLWAWIRAIASGCDATFAASRWQAEKLTAHGVPGVTYLPFGVDKTRFKPGARSESVKAEILGPRASTGGPLLVAIGRFAIEKRWDVVLDAFAALREERHLKGLPAATLAIFGDGPERAAMQAQVAGCNDVLFFGFVKDRERLASVLASADALIHGCPYETFGLGIAEAVSCGLPIVVPDEGGAAEQALPGASEIYPTGDATACMHATQRLLARDRTEVFAYARRAADLVPSVEDHFKRLFSMYEDLSKKRRQSPPRKNRRERSRIDPRRFARIP</sequence>
<dbReference type="PANTHER" id="PTHR45947">
    <property type="entry name" value="SULFOQUINOVOSYL TRANSFERASE SQD2"/>
    <property type="match status" value="1"/>
</dbReference>
<evidence type="ECO:0000259" key="2">
    <source>
        <dbReference type="Pfam" id="PF13439"/>
    </source>
</evidence>
<dbReference type="InterPro" id="IPR028098">
    <property type="entry name" value="Glyco_trans_4-like_N"/>
</dbReference>
<dbReference type="EMBL" id="CP089982">
    <property type="protein sequence ID" value="WXA99599.1"/>
    <property type="molecule type" value="Genomic_DNA"/>
</dbReference>
<dbReference type="GO" id="GO:0016757">
    <property type="term" value="F:glycosyltransferase activity"/>
    <property type="evidence" value="ECO:0007669"/>
    <property type="project" value="UniProtKB-KW"/>
</dbReference>
<name>A0ABZ2KM53_9BACT</name>
<gene>
    <name evidence="3" type="ORF">LZC95_22635</name>
</gene>
<feature type="compositionally biased region" description="Basic residues" evidence="1">
    <location>
        <begin position="398"/>
        <end position="412"/>
    </location>
</feature>
<dbReference type="Pfam" id="PF13439">
    <property type="entry name" value="Glyco_transf_4"/>
    <property type="match status" value="1"/>
</dbReference>
<dbReference type="Pfam" id="PF13692">
    <property type="entry name" value="Glyco_trans_1_4"/>
    <property type="match status" value="1"/>
</dbReference>
<keyword evidence="3" id="KW-0808">Transferase</keyword>
<evidence type="ECO:0000313" key="3">
    <source>
        <dbReference type="EMBL" id="WXA99599.1"/>
    </source>
</evidence>
<organism evidence="3 4">
    <name type="scientific">Pendulispora brunnea</name>
    <dbReference type="NCBI Taxonomy" id="2905690"/>
    <lineage>
        <taxon>Bacteria</taxon>
        <taxon>Pseudomonadati</taxon>
        <taxon>Myxococcota</taxon>
        <taxon>Myxococcia</taxon>
        <taxon>Myxococcales</taxon>
        <taxon>Sorangiineae</taxon>
        <taxon>Pendulisporaceae</taxon>
        <taxon>Pendulispora</taxon>
    </lineage>
</organism>
<proteinExistence type="predicted"/>
<protein>
    <submittedName>
        <fullName evidence="3">Glycosyltransferase</fullName>
        <ecNumber evidence="3">2.4.-.-</ecNumber>
    </submittedName>
</protein>
<dbReference type="InterPro" id="IPR050194">
    <property type="entry name" value="Glycosyltransferase_grp1"/>
</dbReference>
<dbReference type="Proteomes" id="UP001379533">
    <property type="component" value="Chromosome"/>
</dbReference>
<dbReference type="RefSeq" id="WP_394850239.1">
    <property type="nucleotide sequence ID" value="NZ_CP089982.1"/>
</dbReference>
<evidence type="ECO:0000256" key="1">
    <source>
        <dbReference type="SAM" id="MobiDB-lite"/>
    </source>
</evidence>
<reference evidence="3 4" key="1">
    <citation type="submission" date="2021-12" db="EMBL/GenBank/DDBJ databases">
        <title>Discovery of the Pendulisporaceae a myxobacterial family with distinct sporulation behavior and unique specialized metabolism.</title>
        <authorList>
            <person name="Garcia R."/>
            <person name="Popoff A."/>
            <person name="Bader C.D."/>
            <person name="Loehr J."/>
            <person name="Walesch S."/>
            <person name="Walt C."/>
            <person name="Boldt J."/>
            <person name="Bunk B."/>
            <person name="Haeckl F.J.F.P.J."/>
            <person name="Gunesch A.P."/>
            <person name="Birkelbach J."/>
            <person name="Nuebel U."/>
            <person name="Pietschmann T."/>
            <person name="Bach T."/>
            <person name="Mueller R."/>
        </authorList>
    </citation>
    <scope>NUCLEOTIDE SEQUENCE [LARGE SCALE GENOMIC DNA]</scope>
    <source>
        <strain evidence="3 4">MSr12523</strain>
    </source>
</reference>
<keyword evidence="4" id="KW-1185">Reference proteome</keyword>
<dbReference type="PANTHER" id="PTHR45947:SF3">
    <property type="entry name" value="SULFOQUINOVOSYL TRANSFERASE SQD2"/>
    <property type="match status" value="1"/>
</dbReference>
<accession>A0ABZ2KM53</accession>
<feature type="compositionally biased region" description="Basic and acidic residues" evidence="1">
    <location>
        <begin position="413"/>
        <end position="424"/>
    </location>
</feature>